<evidence type="ECO:0000259" key="4">
    <source>
        <dbReference type="PROSITE" id="PS50043"/>
    </source>
</evidence>
<dbReference type="AlphaFoldDB" id="A0A1G6JBH7"/>
<dbReference type="SUPFAM" id="SSF46894">
    <property type="entry name" value="C-terminal effector domain of the bipartite response regulators"/>
    <property type="match status" value="1"/>
</dbReference>
<protein>
    <submittedName>
        <fullName evidence="5">Regulatory protein, luxR family</fullName>
    </submittedName>
</protein>
<sequence length="245" mass="27940">MTNLFNSQFPTITGELHVAQIAHYAQLISAMESNLGCSCYLFDYQKKTFAYIPNGSPFLSGYSKVEVIKRGWAHYQSIMDAAAFEEFQTVNRAAFEFYKNIALEQRSDYTLECCFKMLTQKGANLLVKHSQTPIVITNIGDIWLSLCTIRPAVGYKKEAHLLRNTKQACDYEYNQSSKTFEKKLKPNLNSREVEILQMLASGFTESHIAELLFISSNTVKYYKKNIVKKLNTDNIKEAISVYIAS</sequence>
<dbReference type="Proteomes" id="UP000199452">
    <property type="component" value="Unassembled WGS sequence"/>
</dbReference>
<dbReference type="PRINTS" id="PR00038">
    <property type="entry name" value="HTHLUXR"/>
</dbReference>
<feature type="domain" description="HTH luxR-type" evidence="4">
    <location>
        <begin position="181"/>
        <end position="245"/>
    </location>
</feature>
<dbReference type="PANTHER" id="PTHR44688:SF16">
    <property type="entry name" value="DNA-BINDING TRANSCRIPTIONAL ACTIVATOR DEVR_DOSR"/>
    <property type="match status" value="1"/>
</dbReference>
<evidence type="ECO:0000256" key="1">
    <source>
        <dbReference type="ARBA" id="ARBA00023015"/>
    </source>
</evidence>
<reference evidence="5 6" key="1">
    <citation type="submission" date="2016-09" db="EMBL/GenBank/DDBJ databases">
        <authorList>
            <person name="Capua I."/>
            <person name="De Benedictis P."/>
            <person name="Joannis T."/>
            <person name="Lombin L.H."/>
            <person name="Cattoli G."/>
        </authorList>
    </citation>
    <scope>NUCLEOTIDE SEQUENCE [LARGE SCALE GENOMIC DNA]</scope>
    <source>
        <strain evidence="5 6">A7P-90m</strain>
    </source>
</reference>
<keyword evidence="3" id="KW-0804">Transcription</keyword>
<evidence type="ECO:0000313" key="6">
    <source>
        <dbReference type="Proteomes" id="UP000199452"/>
    </source>
</evidence>
<gene>
    <name evidence="5" type="ORF">SAMN05216323_101938</name>
</gene>
<dbReference type="Gene3D" id="1.10.10.10">
    <property type="entry name" value="Winged helix-like DNA-binding domain superfamily/Winged helix DNA-binding domain"/>
    <property type="match status" value="1"/>
</dbReference>
<dbReference type="Gene3D" id="3.30.450.20">
    <property type="entry name" value="PAS domain"/>
    <property type="match status" value="1"/>
</dbReference>
<organism evidence="5 6">
    <name type="scientific">Williamwhitmania taraxaci</name>
    <dbReference type="NCBI Taxonomy" id="1640674"/>
    <lineage>
        <taxon>Bacteria</taxon>
        <taxon>Pseudomonadati</taxon>
        <taxon>Bacteroidota</taxon>
        <taxon>Bacteroidia</taxon>
        <taxon>Bacteroidales</taxon>
        <taxon>Williamwhitmaniaceae</taxon>
        <taxon>Williamwhitmania</taxon>
    </lineage>
</organism>
<keyword evidence="6" id="KW-1185">Reference proteome</keyword>
<dbReference type="Pfam" id="PF00196">
    <property type="entry name" value="GerE"/>
    <property type="match status" value="1"/>
</dbReference>
<proteinExistence type="predicted"/>
<name>A0A1G6JBH7_9BACT</name>
<dbReference type="OrthoDB" id="1727128at2"/>
<evidence type="ECO:0000256" key="3">
    <source>
        <dbReference type="ARBA" id="ARBA00023163"/>
    </source>
</evidence>
<dbReference type="PROSITE" id="PS50043">
    <property type="entry name" value="HTH_LUXR_2"/>
    <property type="match status" value="1"/>
</dbReference>
<dbReference type="InterPro" id="IPR036388">
    <property type="entry name" value="WH-like_DNA-bd_sf"/>
</dbReference>
<dbReference type="CDD" id="cd06170">
    <property type="entry name" value="LuxR_C_like"/>
    <property type="match status" value="1"/>
</dbReference>
<dbReference type="InterPro" id="IPR016032">
    <property type="entry name" value="Sig_transdc_resp-reg_C-effctor"/>
</dbReference>
<dbReference type="GO" id="GO:0006355">
    <property type="term" value="P:regulation of DNA-templated transcription"/>
    <property type="evidence" value="ECO:0007669"/>
    <property type="project" value="InterPro"/>
</dbReference>
<evidence type="ECO:0000256" key="2">
    <source>
        <dbReference type="ARBA" id="ARBA00023125"/>
    </source>
</evidence>
<dbReference type="EMBL" id="FMYP01000019">
    <property type="protein sequence ID" value="SDC16144.1"/>
    <property type="molecule type" value="Genomic_DNA"/>
</dbReference>
<dbReference type="RefSeq" id="WP_092437294.1">
    <property type="nucleotide sequence ID" value="NZ_FMYP01000019.1"/>
</dbReference>
<keyword evidence="1" id="KW-0805">Transcription regulation</keyword>
<dbReference type="InterPro" id="IPR000792">
    <property type="entry name" value="Tscrpt_reg_LuxR_C"/>
</dbReference>
<accession>A0A1G6JBH7</accession>
<dbReference type="SMART" id="SM00421">
    <property type="entry name" value="HTH_LUXR"/>
    <property type="match status" value="1"/>
</dbReference>
<dbReference type="STRING" id="1640674.SAMN05216323_101938"/>
<keyword evidence="2" id="KW-0238">DNA-binding</keyword>
<evidence type="ECO:0000313" key="5">
    <source>
        <dbReference type="EMBL" id="SDC16144.1"/>
    </source>
</evidence>
<dbReference type="PANTHER" id="PTHR44688">
    <property type="entry name" value="DNA-BINDING TRANSCRIPTIONAL ACTIVATOR DEVR_DOSR"/>
    <property type="match status" value="1"/>
</dbReference>
<dbReference type="GO" id="GO:0003677">
    <property type="term" value="F:DNA binding"/>
    <property type="evidence" value="ECO:0007669"/>
    <property type="project" value="UniProtKB-KW"/>
</dbReference>